<evidence type="ECO:0000313" key="2">
    <source>
        <dbReference type="EMBL" id="KAA5465459.1"/>
    </source>
</evidence>
<dbReference type="EMBL" id="VVYD01000001">
    <property type="protein sequence ID" value="KAA5503814.1"/>
    <property type="molecule type" value="Genomic_DNA"/>
</dbReference>
<reference evidence="1 7" key="1">
    <citation type="submission" date="2015-09" db="EMBL/GenBank/DDBJ databases">
        <authorList>
            <consortium name="Pathogen Informatics"/>
        </authorList>
    </citation>
    <scope>NUCLEOTIDE SEQUENCE [LARGE SCALE GENOMIC DNA]</scope>
    <source>
        <strain evidence="1 7">2789STDY5834880</strain>
    </source>
</reference>
<dbReference type="Proteomes" id="UP000427825">
    <property type="component" value="Unassembled WGS sequence"/>
</dbReference>
<evidence type="ECO:0000313" key="7">
    <source>
        <dbReference type="Proteomes" id="UP000095657"/>
    </source>
</evidence>
<evidence type="ECO:0000313" key="10">
    <source>
        <dbReference type="Proteomes" id="UP000475905"/>
    </source>
</evidence>
<dbReference type="EMBL" id="VVYF01000018">
    <property type="protein sequence ID" value="KAA5489175.1"/>
    <property type="molecule type" value="Genomic_DNA"/>
</dbReference>
<dbReference type="Proteomes" id="UP001170023">
    <property type="component" value="Unassembled WGS sequence"/>
</dbReference>
<dbReference type="KEGG" id="bcac:CGC64_03225"/>
<dbReference type="EMBL" id="VVYJ01000008">
    <property type="protein sequence ID" value="KAA5475130.1"/>
    <property type="molecule type" value="Genomic_DNA"/>
</dbReference>
<dbReference type="Proteomes" id="UP000475905">
    <property type="component" value="Unassembled WGS sequence"/>
</dbReference>
<reference evidence="8 9" key="2">
    <citation type="journal article" date="2019" name="Nat. Med.">
        <title>A library of human gut bacterial isolates paired with longitudinal multiomics data enables mechanistic microbiome research.</title>
        <authorList>
            <person name="Poyet M."/>
            <person name="Groussin M."/>
            <person name="Gibbons S.M."/>
            <person name="Avila-Pacheco J."/>
            <person name="Jiang X."/>
            <person name="Kearney S.M."/>
            <person name="Perrotta A.R."/>
            <person name="Berdy B."/>
            <person name="Zhao S."/>
            <person name="Lieberman T.D."/>
            <person name="Swanson P.K."/>
            <person name="Smith M."/>
            <person name="Roesemann S."/>
            <person name="Alexander J.E."/>
            <person name="Rich S.A."/>
            <person name="Livny J."/>
            <person name="Vlamakis H."/>
            <person name="Clish C."/>
            <person name="Bullock K."/>
            <person name="Deik A."/>
            <person name="Scott J."/>
            <person name="Pierce K.A."/>
            <person name="Xavier R.J."/>
            <person name="Alm E.J."/>
        </authorList>
    </citation>
    <scope>NUCLEOTIDE SEQUENCE [LARGE SCALE GENOMIC DNA]</scope>
    <source>
        <strain evidence="5 8">BIOML-A19</strain>
        <strain evidence="4 11">BIOML-A21</strain>
        <strain evidence="3 9">BIOML-A25</strain>
        <strain evidence="2 10">BIOML-A31</strain>
    </source>
</reference>
<evidence type="ECO:0000313" key="4">
    <source>
        <dbReference type="EMBL" id="KAA5489175.1"/>
    </source>
</evidence>
<evidence type="ECO:0000313" key="1">
    <source>
        <dbReference type="EMBL" id="CUO52246.1"/>
    </source>
</evidence>
<evidence type="ECO:0000313" key="5">
    <source>
        <dbReference type="EMBL" id="KAA5503814.1"/>
    </source>
</evidence>
<proteinExistence type="predicted"/>
<dbReference type="PANTHER" id="PTHR35812:SF1">
    <property type="entry name" value="LIPOPROTEIN"/>
    <property type="match status" value="1"/>
</dbReference>
<name>A0A174FTV3_9BACE</name>
<accession>A0A174FTV3</accession>
<keyword evidence="6" id="KW-0418">Kinase</keyword>
<protein>
    <submittedName>
        <fullName evidence="6">CotH kinase family protein</fullName>
    </submittedName>
    <submittedName>
        <fullName evidence="1">CotH protein</fullName>
    </submittedName>
</protein>
<evidence type="ECO:0000313" key="3">
    <source>
        <dbReference type="EMBL" id="KAA5475130.1"/>
    </source>
</evidence>
<dbReference type="Proteomes" id="UP000368418">
    <property type="component" value="Unassembled WGS sequence"/>
</dbReference>
<organism evidence="1 7">
    <name type="scientific">Bacteroides caccae</name>
    <dbReference type="NCBI Taxonomy" id="47678"/>
    <lineage>
        <taxon>Bacteria</taxon>
        <taxon>Pseudomonadati</taxon>
        <taxon>Bacteroidota</taxon>
        <taxon>Bacteroidia</taxon>
        <taxon>Bacteroidales</taxon>
        <taxon>Bacteroidaceae</taxon>
        <taxon>Bacteroides</taxon>
    </lineage>
</organism>
<dbReference type="STRING" id="47678.ERS852494_00091"/>
<dbReference type="Proteomes" id="UP000491168">
    <property type="component" value="Unassembled WGS sequence"/>
</dbReference>
<dbReference type="PANTHER" id="PTHR35812">
    <property type="entry name" value="LIPOPROTEIN"/>
    <property type="match status" value="1"/>
</dbReference>
<dbReference type="EMBL" id="JAUONL010000010">
    <property type="protein sequence ID" value="MDO6358642.1"/>
    <property type="molecule type" value="Genomic_DNA"/>
</dbReference>
<dbReference type="AlphaFoldDB" id="A0A174FTV3"/>
<dbReference type="Pfam" id="PF08757">
    <property type="entry name" value="CotH"/>
    <property type="match status" value="1"/>
</dbReference>
<dbReference type="InterPro" id="IPR014867">
    <property type="entry name" value="Spore_coat_CotH_CotH2/3/7"/>
</dbReference>
<dbReference type="Gene3D" id="2.60.40.2340">
    <property type="match status" value="1"/>
</dbReference>
<gene>
    <name evidence="1" type="ORF">ERS852494_00091</name>
    <name evidence="5" type="ORF">F2Y31_00750</name>
    <name evidence="4" type="ORF">F2Y35_16920</name>
    <name evidence="2" type="ORF">F2Y36_03905</name>
    <name evidence="3" type="ORF">F2Y39_14335</name>
    <name evidence="6" type="ORF">Q4469_13235</name>
</gene>
<dbReference type="RefSeq" id="WP_005676717.1">
    <property type="nucleotide sequence ID" value="NZ_CACRTB010000007.1"/>
</dbReference>
<reference evidence="6" key="3">
    <citation type="submission" date="2023-07" db="EMBL/GenBank/DDBJ databases">
        <title>Whole Genome Sequencing of Colonoscopy isolates.</title>
        <authorList>
            <person name="Surve S.V."/>
            <person name="Valls R.A."/>
            <person name="Barrak K.E."/>
            <person name="Gardner T.B."/>
            <person name="O'Toole G.A."/>
        </authorList>
    </citation>
    <scope>NUCLEOTIDE SEQUENCE</scope>
    <source>
        <strain evidence="6">GP0119</strain>
    </source>
</reference>
<evidence type="ECO:0000313" key="8">
    <source>
        <dbReference type="Proteomes" id="UP000368418"/>
    </source>
</evidence>
<dbReference type="EMBL" id="CZAI01000001">
    <property type="protein sequence ID" value="CUO52246.1"/>
    <property type="molecule type" value="Genomic_DNA"/>
</dbReference>
<sequence length="588" mass="66777">MLNNTLGILVTILLLFSACKDEEPPISSTKELLNFSILKSDNQGKVANDVEASIQGSVITLPLDKYDDLKSLIAVFEYNGKSITINGVEQESGVTSNDYSQPLVFTVEAEDGSKQQYTVEIALKDTGVLSAFRFLKKNNAFLTADVVCSIEKGEVVSLHKFLQSKLVAEFSSNAVKVLIDDVEQISGVTENDFSSPVIYKFIMRNGEILQYTVKMEFLLDLVSLLVITTDDSSISEIQSKDSYESGTLTVNGKSTYESCIVKTEIKGRGNSTWGYPKKPYRLKLNKKAEICGLGKAKNYVLLANHLDPTLMLNSVAFKIGRLLELPFTNHAIPVDVVLNGIYKGSYLLTEQIEVKENRVDLDENNSVMWELDSYWDDEPKFKSTAFNLPVMVKDPDLTTEQFEYWKKDFNAFTTQFAKEPLEGNSYVDMIDIESVAKFLITFNLVHNMEINHPKSVFLHKEGNGKYVMGPIWDFDWAYDYEGTSNHFGRYNTPLFSSSMNGVGTAFFQRFLQDSRVKAIYKRTWQDFKNNKLDALLQYVDDYAVMLKPSVERNSELWENTRSFDTKVKELKTWLRNRADYIDSEVSKL</sequence>
<evidence type="ECO:0000313" key="6">
    <source>
        <dbReference type="EMBL" id="MDO6358642.1"/>
    </source>
</evidence>
<dbReference type="GO" id="GO:0016301">
    <property type="term" value="F:kinase activity"/>
    <property type="evidence" value="ECO:0007669"/>
    <property type="project" value="UniProtKB-KW"/>
</dbReference>
<dbReference type="EMBL" id="VVYP01000003">
    <property type="protein sequence ID" value="KAA5465459.1"/>
    <property type="molecule type" value="Genomic_DNA"/>
</dbReference>
<evidence type="ECO:0000313" key="11">
    <source>
        <dbReference type="Proteomes" id="UP000491168"/>
    </source>
</evidence>
<evidence type="ECO:0000313" key="9">
    <source>
        <dbReference type="Proteomes" id="UP000427825"/>
    </source>
</evidence>
<dbReference type="Proteomes" id="UP000095657">
    <property type="component" value="Unassembled WGS sequence"/>
</dbReference>
<keyword evidence="6" id="KW-0808">Transferase</keyword>